<organism evidence="1">
    <name type="scientific">uncultured Caudovirales phage</name>
    <dbReference type="NCBI Taxonomy" id="2100421"/>
    <lineage>
        <taxon>Viruses</taxon>
        <taxon>Duplodnaviria</taxon>
        <taxon>Heunggongvirae</taxon>
        <taxon>Uroviricota</taxon>
        <taxon>Caudoviricetes</taxon>
        <taxon>Peduoviridae</taxon>
        <taxon>Maltschvirus</taxon>
        <taxon>Maltschvirus maltsch</taxon>
    </lineage>
</organism>
<name>A0A6J5L3A1_9CAUD</name>
<gene>
    <name evidence="1" type="ORF">UFOVP110_7</name>
    <name evidence="2" type="ORF">UFOVP223_23</name>
</gene>
<dbReference type="EMBL" id="LR798276">
    <property type="protein sequence ID" value="CAB5219062.1"/>
    <property type="molecule type" value="Genomic_DNA"/>
</dbReference>
<dbReference type="EMBL" id="LR796220">
    <property type="protein sequence ID" value="CAB4128052.1"/>
    <property type="molecule type" value="Genomic_DNA"/>
</dbReference>
<proteinExistence type="predicted"/>
<accession>A0A6J5L3A1</accession>
<protein>
    <submittedName>
        <fullName evidence="1">Uncharacterized protein</fullName>
    </submittedName>
</protein>
<evidence type="ECO:0000313" key="1">
    <source>
        <dbReference type="EMBL" id="CAB4128052.1"/>
    </source>
</evidence>
<reference evidence="1" key="1">
    <citation type="submission" date="2020-04" db="EMBL/GenBank/DDBJ databases">
        <authorList>
            <person name="Chiriac C."/>
            <person name="Salcher M."/>
            <person name="Ghai R."/>
            <person name="Kavagutti S V."/>
        </authorList>
    </citation>
    <scope>NUCLEOTIDE SEQUENCE</scope>
</reference>
<evidence type="ECO:0000313" key="2">
    <source>
        <dbReference type="EMBL" id="CAB5219062.1"/>
    </source>
</evidence>
<sequence length="161" mass="18201">MHILVELDGVLRGPKDEPISTGIVMVGTLSVYNQLILMSKSSEAETKQWLDVNKVVDFDRIIDSSAGLPDEVLEERQIKYVRSRGPIDLFITNSPTLWAYAFDQGIPSVMFGVPSYTRVEFRPDAPKAVRAWNDIEEAIDKQNALRTNDARLTRTESLNFE</sequence>